<reference evidence="1 2" key="1">
    <citation type="submission" date="2021-03" db="EMBL/GenBank/DDBJ databases">
        <title>Tianweitania aestuarii sp. nov., isolated from a tidal flat.</title>
        <authorList>
            <person name="Park S."/>
            <person name="Yoon J.-H."/>
        </authorList>
    </citation>
    <scope>NUCLEOTIDE SEQUENCE [LARGE SCALE GENOMIC DNA]</scope>
    <source>
        <strain evidence="1 2">BSSL-BM11</strain>
    </source>
</reference>
<gene>
    <name evidence="1" type="ORF">JYU29_14380</name>
</gene>
<keyword evidence="2" id="KW-1185">Reference proteome</keyword>
<dbReference type="Proteomes" id="UP001297272">
    <property type="component" value="Unassembled WGS sequence"/>
</dbReference>
<proteinExistence type="predicted"/>
<protein>
    <recommendedName>
        <fullName evidence="3">Cell division protein FtsK</fullName>
    </recommendedName>
</protein>
<name>A0ABS5S094_9HYPH</name>
<evidence type="ECO:0000313" key="1">
    <source>
        <dbReference type="EMBL" id="MBS9721874.1"/>
    </source>
</evidence>
<organism evidence="1 2">
    <name type="scientific">Tianweitania aestuarii</name>
    <dbReference type="NCBI Taxonomy" id="2814886"/>
    <lineage>
        <taxon>Bacteria</taxon>
        <taxon>Pseudomonadati</taxon>
        <taxon>Pseudomonadota</taxon>
        <taxon>Alphaproteobacteria</taxon>
        <taxon>Hyphomicrobiales</taxon>
        <taxon>Phyllobacteriaceae</taxon>
        <taxon>Tianweitania</taxon>
    </lineage>
</organism>
<sequence>MLMWVYGDAQRTGDVQDLATHIVQTLDDASALSNGIARHEAIARAFVDAAELIQGLIDRTFHERGFDAASPEQTILTQLLFAFAGVVERSWQSGFTEQVVPETLVDDLKGVARDYQGAITTRSAEGYSIYALYPETYLEAAQASGLGSNTIVIGIRSIGLSLSCLVAAALKAPAPISLRPTGDPFARRIEADPQLLDTVLARGDGPIAIVDEGPGLSGSSFFAVADWLERGGVARDRIHFFPSHAGVPGGQAPADHRQRWEVAPRHVRPFDTTFLQNNRLQGWIGTLLGPLERPLQDLSWGNWKRAEDASSPVDARLERRKFLADTANGSFLVKFAGLGSEGQRKFEVAKVLYRGGFAAEPVALLHGMIVEHWVGGEPLTADHDRARLLQTLGSYLAVRATLPAHNEGASLALLADVAAFNAGQAFGGEAEALVRKATGSAAALQHLVRPVDTDSRLHRWEWRVTPDQRLIKTDALDHSGAHDLVGCQDIAWDIAGAIVEHDLTQDETERLVSHVECGSGRAIERELMDLLLPCYLGFQTGLWSMALDAAADDHKPALRHLLERCKHQLMQL</sequence>
<accession>A0ABS5S094</accession>
<evidence type="ECO:0008006" key="3">
    <source>
        <dbReference type="Google" id="ProtNLM"/>
    </source>
</evidence>
<dbReference type="EMBL" id="JAFMNX010000003">
    <property type="protein sequence ID" value="MBS9721874.1"/>
    <property type="molecule type" value="Genomic_DNA"/>
</dbReference>
<dbReference type="RefSeq" id="WP_213985483.1">
    <property type="nucleotide sequence ID" value="NZ_JAFMNX010000003.1"/>
</dbReference>
<evidence type="ECO:0000313" key="2">
    <source>
        <dbReference type="Proteomes" id="UP001297272"/>
    </source>
</evidence>
<comment type="caution">
    <text evidence="1">The sequence shown here is derived from an EMBL/GenBank/DDBJ whole genome shotgun (WGS) entry which is preliminary data.</text>
</comment>